<protein>
    <submittedName>
        <fullName evidence="3">Flp pilus assembly protein TadG</fullName>
    </submittedName>
</protein>
<name>A0A7W6WAC9_9PROT</name>
<gene>
    <name evidence="3" type="ORF">GGD89_001992</name>
</gene>
<proteinExistence type="predicted"/>
<keyword evidence="1" id="KW-1133">Transmembrane helix</keyword>
<reference evidence="3 4" key="1">
    <citation type="submission" date="2020-08" db="EMBL/GenBank/DDBJ databases">
        <title>Genome sequencing of Purple Non-Sulfur Bacteria from various extreme environments.</title>
        <authorList>
            <person name="Mayer M."/>
        </authorList>
    </citation>
    <scope>NUCLEOTIDE SEQUENCE [LARGE SCALE GENOMIC DNA]</scope>
    <source>
        <strain evidence="3 4">JA131</strain>
    </source>
</reference>
<evidence type="ECO:0000313" key="3">
    <source>
        <dbReference type="EMBL" id="MBB4266361.1"/>
    </source>
</evidence>
<feature type="domain" description="TadE-like" evidence="2">
    <location>
        <begin position="13"/>
        <end position="54"/>
    </location>
</feature>
<keyword evidence="1" id="KW-0472">Membrane</keyword>
<dbReference type="EMBL" id="JACIGK010000013">
    <property type="protein sequence ID" value="MBB4266361.1"/>
    <property type="molecule type" value="Genomic_DNA"/>
</dbReference>
<keyword evidence="1" id="KW-0812">Transmembrane</keyword>
<dbReference type="AlphaFoldDB" id="A0A7W6WAC9"/>
<evidence type="ECO:0000259" key="2">
    <source>
        <dbReference type="Pfam" id="PF07811"/>
    </source>
</evidence>
<comment type="caution">
    <text evidence="3">The sequence shown here is derived from an EMBL/GenBank/DDBJ whole genome shotgun (WGS) entry which is preliminary data.</text>
</comment>
<accession>A0A7W6WAC9</accession>
<dbReference type="Pfam" id="PF07811">
    <property type="entry name" value="TadE"/>
    <property type="match status" value="1"/>
</dbReference>
<dbReference type="RefSeq" id="WP_184044679.1">
    <property type="nucleotide sequence ID" value="NZ_JACIGK010000013.1"/>
</dbReference>
<keyword evidence="4" id="KW-1185">Reference proteome</keyword>
<organism evidence="3 4">
    <name type="scientific">Roseospira visakhapatnamensis</name>
    <dbReference type="NCBI Taxonomy" id="390880"/>
    <lineage>
        <taxon>Bacteria</taxon>
        <taxon>Pseudomonadati</taxon>
        <taxon>Pseudomonadota</taxon>
        <taxon>Alphaproteobacteria</taxon>
        <taxon>Rhodospirillales</taxon>
        <taxon>Rhodospirillaceae</taxon>
        <taxon>Roseospira</taxon>
    </lineage>
</organism>
<feature type="transmembrane region" description="Helical" evidence="1">
    <location>
        <begin position="21"/>
        <end position="40"/>
    </location>
</feature>
<dbReference type="Proteomes" id="UP000554286">
    <property type="component" value="Unassembled WGS sequence"/>
</dbReference>
<evidence type="ECO:0000256" key="1">
    <source>
        <dbReference type="SAM" id="Phobius"/>
    </source>
</evidence>
<dbReference type="InterPro" id="IPR012495">
    <property type="entry name" value="TadE-like_dom"/>
</dbReference>
<sequence>MGLIRRLLRCHRGTVAIESALIFPVLVTMLLGMVEITHYLEASRKATITAQTVADLVAQQAVHDDASIADIRTAAVLMMQPLATDPDKLTMAVASVGFDAGKDLRILWQHNSGNGSVTIDPALADGLSDAGESVIIAVVQHDYESFLKYIIKEPRLLDQMSFARPRIARRIALNGSVDHNP</sequence>
<evidence type="ECO:0000313" key="4">
    <source>
        <dbReference type="Proteomes" id="UP000554286"/>
    </source>
</evidence>